<feature type="compositionally biased region" description="Polar residues" evidence="1">
    <location>
        <begin position="54"/>
        <end position="64"/>
    </location>
</feature>
<gene>
    <name evidence="2" type="ORF">JCM15548_11513</name>
</gene>
<dbReference type="EMBL" id="BAZW01000008">
    <property type="protein sequence ID" value="GAO29338.1"/>
    <property type="molecule type" value="Genomic_DNA"/>
</dbReference>
<dbReference type="STRING" id="1236989.JCM15548_11513"/>
<accession>A0A0E9LVJ0</accession>
<reference evidence="2 3" key="1">
    <citation type="journal article" date="2015" name="Microbes Environ.">
        <title>Distribution and evolution of nitrogen fixation genes in the phylum bacteroidetes.</title>
        <authorList>
            <person name="Inoue J."/>
            <person name="Oshima K."/>
            <person name="Suda W."/>
            <person name="Sakamoto M."/>
            <person name="Iino T."/>
            <person name="Noda S."/>
            <person name="Hongoh Y."/>
            <person name="Hattori M."/>
            <person name="Ohkuma M."/>
        </authorList>
    </citation>
    <scope>NUCLEOTIDE SEQUENCE [LARGE SCALE GENOMIC DNA]</scope>
    <source>
        <strain evidence="2">JCM 15548</strain>
    </source>
</reference>
<dbReference type="RefSeq" id="WP_062123555.1">
    <property type="nucleotide sequence ID" value="NZ_BAZW01000008.1"/>
</dbReference>
<evidence type="ECO:0000256" key="1">
    <source>
        <dbReference type="SAM" id="MobiDB-lite"/>
    </source>
</evidence>
<keyword evidence="3" id="KW-1185">Reference proteome</keyword>
<feature type="region of interest" description="Disordered" evidence="1">
    <location>
        <begin position="31"/>
        <end position="64"/>
    </location>
</feature>
<proteinExistence type="predicted"/>
<sequence>MRKFISPVLFQWIKVASLLLVFVVLLHNSRDGKNPGSDPQSFHEVHKGEEKIGSDSSQVDEPAETETSVAYSYVLPAIAIGSVRLRF</sequence>
<name>A0A0E9LVJ0_9BACT</name>
<comment type="caution">
    <text evidence="2">The sequence shown here is derived from an EMBL/GenBank/DDBJ whole genome shotgun (WGS) entry which is preliminary data.</text>
</comment>
<dbReference type="AlphaFoldDB" id="A0A0E9LVJ0"/>
<evidence type="ECO:0000313" key="3">
    <source>
        <dbReference type="Proteomes" id="UP000032900"/>
    </source>
</evidence>
<dbReference type="Proteomes" id="UP000032900">
    <property type="component" value="Unassembled WGS sequence"/>
</dbReference>
<protein>
    <submittedName>
        <fullName evidence="2">Uncharacterized protein</fullName>
    </submittedName>
</protein>
<feature type="compositionally biased region" description="Basic and acidic residues" evidence="1">
    <location>
        <begin position="41"/>
        <end position="53"/>
    </location>
</feature>
<evidence type="ECO:0000313" key="2">
    <source>
        <dbReference type="EMBL" id="GAO29338.1"/>
    </source>
</evidence>
<organism evidence="2 3">
    <name type="scientific">Geofilum rubicundum JCM 15548</name>
    <dbReference type="NCBI Taxonomy" id="1236989"/>
    <lineage>
        <taxon>Bacteria</taxon>
        <taxon>Pseudomonadati</taxon>
        <taxon>Bacteroidota</taxon>
        <taxon>Bacteroidia</taxon>
        <taxon>Marinilabiliales</taxon>
        <taxon>Marinilabiliaceae</taxon>
        <taxon>Geofilum</taxon>
    </lineage>
</organism>